<dbReference type="OrthoDB" id="1263307at2759"/>
<sequence>MSGLPLSILFVPGLWEGPSVYASVAQVLQETDNLRTSSVSLISTGQQAPNDLGFKDDVQIIRAYLELLVERGHRVILVLHSAGGFLGRSAAKGFTEKERNASGKTGGVARIIYVAAALVQAPGTPYEIPFVEAKDGRFICKNPKEILFSDMSLEVAARWMAGLQCQPNSIDFASAPINSDLEKLPSSYLICENDQILPEVLQRKWAQELEADIETCDAGHMVMLSQPEKVVEVIRKAVKIVAERHI</sequence>
<dbReference type="Proteomes" id="UP000800092">
    <property type="component" value="Unassembled WGS sequence"/>
</dbReference>
<dbReference type="GO" id="GO:0016787">
    <property type="term" value="F:hydrolase activity"/>
    <property type="evidence" value="ECO:0007669"/>
    <property type="project" value="UniProtKB-KW"/>
</dbReference>
<dbReference type="SUPFAM" id="SSF53474">
    <property type="entry name" value="alpha/beta-Hydrolases"/>
    <property type="match status" value="1"/>
</dbReference>
<evidence type="ECO:0000259" key="1">
    <source>
        <dbReference type="Pfam" id="PF12697"/>
    </source>
</evidence>
<gene>
    <name evidence="2" type="ORF">EV356DRAFT_533838</name>
</gene>
<dbReference type="InterPro" id="IPR000073">
    <property type="entry name" value="AB_hydrolase_1"/>
</dbReference>
<reference evidence="2" key="1">
    <citation type="journal article" date="2020" name="Stud. Mycol.">
        <title>101 Dothideomycetes genomes: a test case for predicting lifestyles and emergence of pathogens.</title>
        <authorList>
            <person name="Haridas S."/>
            <person name="Albert R."/>
            <person name="Binder M."/>
            <person name="Bloem J."/>
            <person name="Labutti K."/>
            <person name="Salamov A."/>
            <person name="Andreopoulos B."/>
            <person name="Baker S."/>
            <person name="Barry K."/>
            <person name="Bills G."/>
            <person name="Bluhm B."/>
            <person name="Cannon C."/>
            <person name="Castanera R."/>
            <person name="Culley D."/>
            <person name="Daum C."/>
            <person name="Ezra D."/>
            <person name="Gonzalez J."/>
            <person name="Henrissat B."/>
            <person name="Kuo A."/>
            <person name="Liang C."/>
            <person name="Lipzen A."/>
            <person name="Lutzoni F."/>
            <person name="Magnuson J."/>
            <person name="Mondo S."/>
            <person name="Nolan M."/>
            <person name="Ohm R."/>
            <person name="Pangilinan J."/>
            <person name="Park H.-J."/>
            <person name="Ramirez L."/>
            <person name="Alfaro M."/>
            <person name="Sun H."/>
            <person name="Tritt A."/>
            <person name="Yoshinaga Y."/>
            <person name="Zwiers L.-H."/>
            <person name="Turgeon B."/>
            <person name="Goodwin S."/>
            <person name="Spatafora J."/>
            <person name="Crous P."/>
            <person name="Grigoriev I."/>
        </authorList>
    </citation>
    <scope>NUCLEOTIDE SEQUENCE</scope>
    <source>
        <strain evidence="2">Tuck. ex Michener</strain>
    </source>
</reference>
<dbReference type="Pfam" id="PF12697">
    <property type="entry name" value="Abhydrolase_6"/>
    <property type="match status" value="1"/>
</dbReference>
<dbReference type="InterPro" id="IPR052897">
    <property type="entry name" value="Sec-Metab_Biosynth_Hydrolase"/>
</dbReference>
<dbReference type="Gene3D" id="3.40.50.1820">
    <property type="entry name" value="alpha/beta hydrolase"/>
    <property type="match status" value="1"/>
</dbReference>
<keyword evidence="2" id="KW-0378">Hydrolase</keyword>
<keyword evidence="3" id="KW-1185">Reference proteome</keyword>
<proteinExistence type="predicted"/>
<name>A0A6A6H6G3_VIRVR</name>
<dbReference type="InterPro" id="IPR029058">
    <property type="entry name" value="AB_hydrolase_fold"/>
</dbReference>
<evidence type="ECO:0000313" key="2">
    <source>
        <dbReference type="EMBL" id="KAF2233418.1"/>
    </source>
</evidence>
<accession>A0A6A6H6G3</accession>
<dbReference type="AlphaFoldDB" id="A0A6A6H6G3"/>
<dbReference type="PANTHER" id="PTHR37017">
    <property type="entry name" value="AB HYDROLASE-1 DOMAIN-CONTAINING PROTEIN-RELATED"/>
    <property type="match status" value="1"/>
</dbReference>
<dbReference type="PANTHER" id="PTHR37017:SF3">
    <property type="entry name" value="AB HYDROLASE-1 DOMAIN-CONTAINING PROTEIN"/>
    <property type="match status" value="1"/>
</dbReference>
<evidence type="ECO:0000313" key="3">
    <source>
        <dbReference type="Proteomes" id="UP000800092"/>
    </source>
</evidence>
<protein>
    <submittedName>
        <fullName evidence="2">Alpha/beta-hydrolase</fullName>
    </submittedName>
</protein>
<dbReference type="EMBL" id="ML991807">
    <property type="protein sequence ID" value="KAF2233418.1"/>
    <property type="molecule type" value="Genomic_DNA"/>
</dbReference>
<feature type="domain" description="AB hydrolase-1" evidence="1">
    <location>
        <begin position="8"/>
        <end position="232"/>
    </location>
</feature>
<organism evidence="2 3">
    <name type="scientific">Viridothelium virens</name>
    <name type="common">Speckled blister lichen</name>
    <name type="synonym">Trypethelium virens</name>
    <dbReference type="NCBI Taxonomy" id="1048519"/>
    <lineage>
        <taxon>Eukaryota</taxon>
        <taxon>Fungi</taxon>
        <taxon>Dikarya</taxon>
        <taxon>Ascomycota</taxon>
        <taxon>Pezizomycotina</taxon>
        <taxon>Dothideomycetes</taxon>
        <taxon>Dothideomycetes incertae sedis</taxon>
        <taxon>Trypetheliales</taxon>
        <taxon>Trypetheliaceae</taxon>
        <taxon>Viridothelium</taxon>
    </lineage>
</organism>